<dbReference type="Pfam" id="PF00651">
    <property type="entry name" value="BTB"/>
    <property type="match status" value="1"/>
</dbReference>
<dbReference type="Gene3D" id="2.120.10.80">
    <property type="entry name" value="Kelch-type beta propeller"/>
    <property type="match status" value="1"/>
</dbReference>
<dbReference type="InterPro" id="IPR048070">
    <property type="entry name" value="Calicin_BTB_POZ"/>
</dbReference>
<evidence type="ECO:0000313" key="5">
    <source>
        <dbReference type="Proteomes" id="UP000002279"/>
    </source>
</evidence>
<dbReference type="Gene3D" id="3.30.710.10">
    <property type="entry name" value="Potassium Channel Kv1.1, Chain A"/>
    <property type="match status" value="1"/>
</dbReference>
<dbReference type="STRING" id="9258.ENSOANP00000017639"/>
<dbReference type="GO" id="GO:0043161">
    <property type="term" value="P:proteasome-mediated ubiquitin-dependent protein catabolic process"/>
    <property type="evidence" value="ECO:0000318"/>
    <property type="project" value="GO_Central"/>
</dbReference>
<dbReference type="Ensembl" id="ENSOANT00000017642.2">
    <property type="protein sequence ID" value="ENSOANP00000017639.2"/>
    <property type="gene ID" value="ENSOANG00000011135.2"/>
</dbReference>
<dbReference type="InterPro" id="IPR011333">
    <property type="entry name" value="SKP1/BTB/POZ_sf"/>
</dbReference>
<accession>F7DGK0</accession>
<dbReference type="SUPFAM" id="SSF117281">
    <property type="entry name" value="Kelch motif"/>
    <property type="match status" value="1"/>
</dbReference>
<protein>
    <submittedName>
        <fullName evidence="4">Calicin</fullName>
    </submittedName>
</protein>
<dbReference type="AlphaFoldDB" id="F7DGK0"/>
<reference evidence="4 5" key="1">
    <citation type="journal article" date="2008" name="Nature">
        <title>Genome analysis of the platypus reveals unique signatures of evolution.</title>
        <authorList>
            <person name="Warren W.C."/>
            <person name="Hillier L.W."/>
            <person name="Marshall Graves J.A."/>
            <person name="Birney E."/>
            <person name="Ponting C.P."/>
            <person name="Grutzner F."/>
            <person name="Belov K."/>
            <person name="Miller W."/>
            <person name="Clarke L."/>
            <person name="Chinwalla A.T."/>
            <person name="Yang S.P."/>
            <person name="Heger A."/>
            <person name="Locke D.P."/>
            <person name="Miethke P."/>
            <person name="Waters P.D."/>
            <person name="Veyrunes F."/>
            <person name="Fulton L."/>
            <person name="Fulton B."/>
            <person name="Graves T."/>
            <person name="Wallis J."/>
            <person name="Puente X.S."/>
            <person name="Lopez-Otin C."/>
            <person name="Ordonez G.R."/>
            <person name="Eichler E.E."/>
            <person name="Chen L."/>
            <person name="Cheng Z."/>
            <person name="Deakin J.E."/>
            <person name="Alsop A."/>
            <person name="Thompson K."/>
            <person name="Kirby P."/>
            <person name="Papenfuss A.T."/>
            <person name="Wakefield M.J."/>
            <person name="Olender T."/>
            <person name="Lancet D."/>
            <person name="Huttley G.A."/>
            <person name="Smit A.F."/>
            <person name="Pask A."/>
            <person name="Temple-Smith P."/>
            <person name="Batzer M.A."/>
            <person name="Walker J.A."/>
            <person name="Konkel M.K."/>
            <person name="Harris R.S."/>
            <person name="Whittington C.M."/>
            <person name="Wong E.S."/>
            <person name="Gemmell N.J."/>
            <person name="Buschiazzo E."/>
            <person name="Vargas Jentzsch I.M."/>
            <person name="Merkel A."/>
            <person name="Schmitz J."/>
            <person name="Zemann A."/>
            <person name="Churakov G."/>
            <person name="Kriegs J.O."/>
            <person name="Brosius J."/>
            <person name="Murchison E.P."/>
            <person name="Sachidanandam R."/>
            <person name="Smith C."/>
            <person name="Hannon G.J."/>
            <person name="Tsend-Ayush E."/>
            <person name="McMillan D."/>
            <person name="Attenborough R."/>
            <person name="Rens W."/>
            <person name="Ferguson-Smith M."/>
            <person name="Lefevre C.M."/>
            <person name="Sharp J.A."/>
            <person name="Nicholas K.R."/>
            <person name="Ray D.A."/>
            <person name="Kube M."/>
            <person name="Reinhardt R."/>
            <person name="Pringle T.H."/>
            <person name="Taylor J."/>
            <person name="Jones R.C."/>
            <person name="Nixon B."/>
            <person name="Dacheux J.L."/>
            <person name="Niwa H."/>
            <person name="Sekita Y."/>
            <person name="Huang X."/>
            <person name="Stark A."/>
            <person name="Kheradpour P."/>
            <person name="Kellis M."/>
            <person name="Flicek P."/>
            <person name="Chen Y."/>
            <person name="Webber C."/>
            <person name="Hardison R."/>
            <person name="Nelson J."/>
            <person name="Hallsworth-Pepin K."/>
            <person name="Delehaunty K."/>
            <person name="Markovic C."/>
            <person name="Minx P."/>
            <person name="Feng Y."/>
            <person name="Kremitzki C."/>
            <person name="Mitreva M."/>
            <person name="Glasscock J."/>
            <person name="Wylie T."/>
            <person name="Wohldmann P."/>
            <person name="Thiru P."/>
            <person name="Nhan M.N."/>
            <person name="Pohl C.S."/>
            <person name="Smith S.M."/>
            <person name="Hou S."/>
            <person name="Nefedov M."/>
            <person name="de Jong P.J."/>
            <person name="Renfree M.B."/>
            <person name="Mardis E.R."/>
            <person name="Wilson R.K."/>
        </authorList>
    </citation>
    <scope>NUCLEOTIDE SEQUENCE [LARGE SCALE GENOMIC DNA]</scope>
    <source>
        <strain evidence="4 5">Glennie</strain>
    </source>
</reference>
<proteinExistence type="predicted"/>
<dbReference type="SMART" id="SM00612">
    <property type="entry name" value="Kelch"/>
    <property type="match status" value="3"/>
</dbReference>
<dbReference type="GO" id="GO:1990756">
    <property type="term" value="F:ubiquitin-like ligase-substrate adaptor activity"/>
    <property type="evidence" value="ECO:0000318"/>
    <property type="project" value="GO_Central"/>
</dbReference>
<dbReference type="Bgee" id="ENSOANG00000011135">
    <property type="expression patterns" value="Expressed in ovary and 7 other cell types or tissues"/>
</dbReference>
<gene>
    <name evidence="4" type="primary">CCIN</name>
</gene>
<dbReference type="GO" id="GO:0031463">
    <property type="term" value="C:Cul3-RING ubiquitin ligase complex"/>
    <property type="evidence" value="ECO:0000318"/>
    <property type="project" value="GO_Central"/>
</dbReference>
<reference evidence="4" key="2">
    <citation type="submission" date="2025-08" db="UniProtKB">
        <authorList>
            <consortium name="Ensembl"/>
        </authorList>
    </citation>
    <scope>IDENTIFICATION</scope>
    <source>
        <strain evidence="4">Glennie</strain>
    </source>
</reference>
<dbReference type="Gene3D" id="1.25.40.420">
    <property type="match status" value="1"/>
</dbReference>
<dbReference type="GO" id="GO:0033150">
    <property type="term" value="C:cytoskeletal calyx"/>
    <property type="evidence" value="ECO:0007669"/>
    <property type="project" value="Ensembl"/>
</dbReference>
<dbReference type="HOGENOM" id="CLU_466589_0_0_1"/>
<evidence type="ECO:0000259" key="3">
    <source>
        <dbReference type="PROSITE" id="PS50097"/>
    </source>
</evidence>
<dbReference type="OMA" id="MPYKAAA"/>
<dbReference type="SMART" id="SM00875">
    <property type="entry name" value="BACK"/>
    <property type="match status" value="1"/>
</dbReference>
<keyword evidence="1" id="KW-0880">Kelch repeat</keyword>
<dbReference type="InterPro" id="IPR011705">
    <property type="entry name" value="BACK"/>
</dbReference>
<dbReference type="FunCoup" id="F7DGK0">
    <property type="interactions" value="5"/>
</dbReference>
<dbReference type="PROSITE" id="PS50097">
    <property type="entry name" value="BTB"/>
    <property type="match status" value="1"/>
</dbReference>
<dbReference type="GO" id="GO:0007283">
    <property type="term" value="P:spermatogenesis"/>
    <property type="evidence" value="ECO:0007669"/>
    <property type="project" value="Ensembl"/>
</dbReference>
<feature type="domain" description="BTB" evidence="3">
    <location>
        <begin position="99"/>
        <end position="169"/>
    </location>
</feature>
<dbReference type="GeneTree" id="ENSGT00940000162268"/>
<evidence type="ECO:0000313" key="4">
    <source>
        <dbReference type="Ensembl" id="ENSOANP00000017639.2"/>
    </source>
</evidence>
<sequence>MSFPRSPYPPEPTWWDSSFSLIWMPAPQRMGVHLDQEFHLEHVALMILAICIGAARTQIMHKYLTSAKRKNMKLEFVEKNYNSFVLQSLNKQRRKREFWDMALNVGHHVFFAHRSVLAAVSPLVLSLVLCNEMKARDELLITIDAGYLSPSTVEQILDYFYSGKVVISEESVEEMLRGAQYFNMLRLKVHCSDFLVRSLTKTNCLHYLILAEAFHLNEVIDSAFANIRDNFYYWAGSEVSGNFMHCPAFVFGRLLKDENLHVQNEDQALISLLHWLQFRKDREKYFLEFFSYINLKGVSNKTLLFASNKMLLVENHMELRMQIENILLDRKQEKPQSLLHFQRKGALLDAVIILGGQKAQGKFNDGVYAYIIEEDLWLKLTEMPYKAAALGATSIGKHIYISGGTTERISGLKTAWRYDMDDNSWTKLPDLPIGLVFHTMVTCGDSVYSVGGSIAPRKYVSNIFRYDVKKENWCLAGKMSIPMDGTAVITRGDKTMYVVTGRCVVKGFISRVGVVDCFDIKTGEVVQCITFPIEFNHRPLLSFQQDNILSVCSHNQSVDINLQKIKASRSLSTVPLLPNNCALDVSHAMCSVGDNLVFVCGGVISVRDSESKDYVINPNAYLLDQKTKEWKILAPPPEALDCPACCSAKLPCKLLHKTEDTPEEN</sequence>
<dbReference type="CDD" id="cd18307">
    <property type="entry name" value="BTB_POZ_calicin"/>
    <property type="match status" value="1"/>
</dbReference>
<evidence type="ECO:0000256" key="1">
    <source>
        <dbReference type="ARBA" id="ARBA00022441"/>
    </source>
</evidence>
<reference evidence="4" key="3">
    <citation type="submission" date="2025-09" db="UniProtKB">
        <authorList>
            <consortium name="Ensembl"/>
        </authorList>
    </citation>
    <scope>IDENTIFICATION</scope>
    <source>
        <strain evidence="4">Glennie</strain>
    </source>
</reference>
<dbReference type="PANTHER" id="PTHR45632">
    <property type="entry name" value="LD33804P"/>
    <property type="match status" value="1"/>
</dbReference>
<dbReference type="InterPro" id="IPR006652">
    <property type="entry name" value="Kelch_1"/>
</dbReference>
<dbReference type="InterPro" id="IPR000210">
    <property type="entry name" value="BTB/POZ_dom"/>
</dbReference>
<dbReference type="GO" id="GO:0005737">
    <property type="term" value="C:cytoplasm"/>
    <property type="evidence" value="ECO:0000318"/>
    <property type="project" value="GO_Central"/>
</dbReference>
<evidence type="ECO:0000256" key="2">
    <source>
        <dbReference type="ARBA" id="ARBA00022737"/>
    </source>
</evidence>
<dbReference type="Pfam" id="PF07707">
    <property type="entry name" value="BACK"/>
    <property type="match status" value="1"/>
</dbReference>
<dbReference type="InterPro" id="IPR017096">
    <property type="entry name" value="BTB-kelch_protein"/>
</dbReference>
<keyword evidence="2" id="KW-0677">Repeat</keyword>
<organism evidence="4 5">
    <name type="scientific">Ornithorhynchus anatinus</name>
    <name type="common">Duckbill platypus</name>
    <dbReference type="NCBI Taxonomy" id="9258"/>
    <lineage>
        <taxon>Eukaryota</taxon>
        <taxon>Metazoa</taxon>
        <taxon>Chordata</taxon>
        <taxon>Craniata</taxon>
        <taxon>Vertebrata</taxon>
        <taxon>Euteleostomi</taxon>
        <taxon>Mammalia</taxon>
        <taxon>Monotremata</taxon>
        <taxon>Ornithorhynchidae</taxon>
        <taxon>Ornithorhynchus</taxon>
    </lineage>
</organism>
<dbReference type="SMART" id="SM00225">
    <property type="entry name" value="BTB"/>
    <property type="match status" value="1"/>
</dbReference>
<dbReference type="PANTHER" id="PTHR45632:SF30">
    <property type="entry name" value="BTB DOMAIN-CONTAINING PROTEIN"/>
    <property type="match status" value="1"/>
</dbReference>
<dbReference type="SUPFAM" id="SSF54695">
    <property type="entry name" value="POZ domain"/>
    <property type="match status" value="1"/>
</dbReference>
<dbReference type="InterPro" id="IPR015915">
    <property type="entry name" value="Kelch-typ_b-propeller"/>
</dbReference>
<dbReference type="Pfam" id="PF13964">
    <property type="entry name" value="Beta-prop_Calicin"/>
    <property type="match status" value="1"/>
</dbReference>
<dbReference type="Proteomes" id="UP000002279">
    <property type="component" value="Chromosome X5"/>
</dbReference>
<name>F7DGK0_ORNAN</name>
<keyword evidence="5" id="KW-1185">Reference proteome</keyword>
<dbReference type="PIRSF" id="PIRSF037037">
    <property type="entry name" value="Kelch-like_protein_gigaxonin"/>
    <property type="match status" value="1"/>
</dbReference>
<dbReference type="InParanoid" id="F7DGK0"/>
<dbReference type="eggNOG" id="KOG4441">
    <property type="taxonomic scope" value="Eukaryota"/>
</dbReference>